<name>A0ABT0L067_9GAMM</name>
<evidence type="ECO:0000256" key="3">
    <source>
        <dbReference type="ARBA" id="ARBA00022692"/>
    </source>
</evidence>
<proteinExistence type="inferred from homology"/>
<dbReference type="InterPro" id="IPR023171">
    <property type="entry name" value="Na/H_antiporter_dom_sf"/>
</dbReference>
<feature type="transmembrane region" description="Helical" evidence="7">
    <location>
        <begin position="362"/>
        <end position="380"/>
    </location>
</feature>
<dbReference type="RefSeq" id="WP_188841313.1">
    <property type="nucleotide sequence ID" value="NZ_BMOT01000006.1"/>
</dbReference>
<dbReference type="NCBIfam" id="NF007111">
    <property type="entry name" value="PRK09560.1"/>
    <property type="match status" value="1"/>
</dbReference>
<dbReference type="NCBIfam" id="TIGR00773">
    <property type="entry name" value="NhaA"/>
    <property type="match status" value="1"/>
</dbReference>
<dbReference type="Proteomes" id="UP001203212">
    <property type="component" value="Unassembled WGS sequence"/>
</dbReference>
<feature type="transmembrane region" description="Helical" evidence="7">
    <location>
        <begin position="288"/>
        <end position="311"/>
    </location>
</feature>
<comment type="subcellular location">
    <subcellularLocation>
        <location evidence="1">Cell inner membrane</location>
        <topology evidence="1">Multi-pass membrane protein</topology>
    </subcellularLocation>
    <subcellularLocation>
        <location evidence="7">Cell membrane</location>
        <topology evidence="7">Multi-pass membrane protein</topology>
    </subcellularLocation>
</comment>
<evidence type="ECO:0000256" key="6">
    <source>
        <dbReference type="ARBA" id="ARBA00023201"/>
    </source>
</evidence>
<evidence type="ECO:0000313" key="8">
    <source>
        <dbReference type="EMBL" id="MCL1117004.1"/>
    </source>
</evidence>
<feature type="transmembrane region" description="Helical" evidence="7">
    <location>
        <begin position="126"/>
        <end position="145"/>
    </location>
</feature>
<dbReference type="HAMAP" id="MF_01844">
    <property type="entry name" value="NhaA"/>
    <property type="match status" value="1"/>
</dbReference>
<dbReference type="Gene3D" id="1.20.1530.10">
    <property type="entry name" value="Na+/H+ antiporter like domain"/>
    <property type="match status" value="1"/>
</dbReference>
<comment type="similarity">
    <text evidence="7">Belongs to the NhaA Na(+)/H(+) (TC 2.A.33) antiporter family.</text>
</comment>
<keyword evidence="5 7" id="KW-0472">Membrane</keyword>
<comment type="catalytic activity">
    <reaction evidence="7">
        <text>Na(+)(in) + 2 H(+)(out) = Na(+)(out) + 2 H(+)(in)</text>
        <dbReference type="Rhea" id="RHEA:29251"/>
        <dbReference type="ChEBI" id="CHEBI:15378"/>
        <dbReference type="ChEBI" id="CHEBI:29101"/>
    </reaction>
</comment>
<dbReference type="EMBL" id="JAKILK010000002">
    <property type="protein sequence ID" value="MCL1117004.1"/>
    <property type="molecule type" value="Genomic_DNA"/>
</dbReference>
<comment type="function">
    <text evidence="7">Na(+)/H(+) antiporter that extrudes sodium in exchange for external protons.</text>
</comment>
<keyword evidence="7" id="KW-0406">Ion transport</keyword>
<keyword evidence="7" id="KW-0050">Antiport</keyword>
<keyword evidence="2 7" id="KW-1003">Cell membrane</keyword>
<organism evidence="8 9">
    <name type="scientific">Shewanella aestuarii</name>
    <dbReference type="NCBI Taxonomy" id="1028752"/>
    <lineage>
        <taxon>Bacteria</taxon>
        <taxon>Pseudomonadati</taxon>
        <taxon>Pseudomonadota</taxon>
        <taxon>Gammaproteobacteria</taxon>
        <taxon>Alteromonadales</taxon>
        <taxon>Shewanellaceae</taxon>
        <taxon>Shewanella</taxon>
    </lineage>
</organism>
<keyword evidence="7" id="KW-0813">Transport</keyword>
<protein>
    <recommendedName>
        <fullName evidence="7">Na(+)/H(+) antiporter NhaA</fullName>
    </recommendedName>
    <alternativeName>
        <fullName evidence="7">Sodium/proton antiporter NhaA</fullName>
    </alternativeName>
</protein>
<keyword evidence="4 7" id="KW-1133">Transmembrane helix</keyword>
<sequence length="390" mass="41391">MEKALRNFLSQESAGGIILMISVALAMILANSPLSGLYEGFLNTEVQVRVGALDIDKPLLLWINDGLMALFFLLIGLEVKRELLEGALSTVAKASLPTFGAIGGMLFPALFYLMFNYSDPATQVGWAIPAATDIAFALGIMALLGNRVPVALKVFLLALAIIDDLGVIVIIALFYSTDLSMLSLIVAAIAIALMVVLNRKGVTSLTPYGLLGFMLWVAVLKSGVHATLAGVIIAFCIPLRAKDGTSPSEHLEHSLHPWSTFLILPVFAFANAGLSLTNMTFASFAEPITIGIILGLVLGKPIGVLLFSFVAVKLKWAELPPGIGWKHIAPVAAMCGVGFTMSVFIASLAFENSPAAFGDFARLGILTGSLLAALLGYFWLDKVLPKKGAK</sequence>
<accession>A0ABT0L067</accession>
<dbReference type="InterPro" id="IPR004670">
    <property type="entry name" value="NhaA"/>
</dbReference>
<feature type="transmembrane region" description="Helical" evidence="7">
    <location>
        <begin position="91"/>
        <end position="114"/>
    </location>
</feature>
<dbReference type="PANTHER" id="PTHR30341">
    <property type="entry name" value="SODIUM ION/PROTON ANTIPORTER NHAA-RELATED"/>
    <property type="match status" value="1"/>
</dbReference>
<evidence type="ECO:0000256" key="1">
    <source>
        <dbReference type="ARBA" id="ARBA00004429"/>
    </source>
</evidence>
<evidence type="ECO:0000256" key="5">
    <source>
        <dbReference type="ARBA" id="ARBA00023136"/>
    </source>
</evidence>
<feature type="transmembrane region" description="Helical" evidence="7">
    <location>
        <begin position="210"/>
        <end position="235"/>
    </location>
</feature>
<evidence type="ECO:0000256" key="2">
    <source>
        <dbReference type="ARBA" id="ARBA00022475"/>
    </source>
</evidence>
<evidence type="ECO:0000256" key="7">
    <source>
        <dbReference type="HAMAP-Rule" id="MF_01844"/>
    </source>
</evidence>
<dbReference type="NCBIfam" id="NF007112">
    <property type="entry name" value="PRK09561.1"/>
    <property type="match status" value="1"/>
</dbReference>
<feature type="transmembrane region" description="Helical" evidence="7">
    <location>
        <begin position="255"/>
        <end position="276"/>
    </location>
</feature>
<feature type="transmembrane region" description="Helical" evidence="7">
    <location>
        <begin position="12"/>
        <end position="30"/>
    </location>
</feature>
<keyword evidence="7" id="KW-0915">Sodium</keyword>
<dbReference type="PANTHER" id="PTHR30341:SF0">
    <property type="entry name" value="NA(+)_H(+) ANTIPORTER NHAA"/>
    <property type="match status" value="1"/>
</dbReference>
<reference evidence="8 9" key="1">
    <citation type="submission" date="2022-01" db="EMBL/GenBank/DDBJ databases">
        <title>Whole genome-based taxonomy of the Shewanellaceae.</title>
        <authorList>
            <person name="Martin-Rodriguez A.J."/>
        </authorList>
    </citation>
    <scope>NUCLEOTIDE SEQUENCE [LARGE SCALE GENOMIC DNA]</scope>
    <source>
        <strain evidence="8 9">JCM 17801</strain>
    </source>
</reference>
<gene>
    <name evidence="7 8" type="primary">nhaA</name>
    <name evidence="8" type="ORF">L2689_07025</name>
</gene>
<feature type="transmembrane region" description="Helical" evidence="7">
    <location>
        <begin position="154"/>
        <end position="175"/>
    </location>
</feature>
<evidence type="ECO:0000256" key="4">
    <source>
        <dbReference type="ARBA" id="ARBA00022989"/>
    </source>
</evidence>
<dbReference type="Pfam" id="PF06965">
    <property type="entry name" value="Na_H_antiport_1"/>
    <property type="match status" value="1"/>
</dbReference>
<feature type="transmembrane region" description="Helical" evidence="7">
    <location>
        <begin position="331"/>
        <end position="350"/>
    </location>
</feature>
<keyword evidence="3 7" id="KW-0812">Transmembrane</keyword>
<evidence type="ECO:0000313" key="9">
    <source>
        <dbReference type="Proteomes" id="UP001203212"/>
    </source>
</evidence>
<comment type="caution">
    <text evidence="8">The sequence shown here is derived from an EMBL/GenBank/DDBJ whole genome shotgun (WGS) entry which is preliminary data.</text>
</comment>
<keyword evidence="6 7" id="KW-0739">Sodium transport</keyword>
<feature type="transmembrane region" description="Helical" evidence="7">
    <location>
        <begin position="181"/>
        <end position="198"/>
    </location>
</feature>
<keyword evidence="9" id="KW-1185">Reference proteome</keyword>
<feature type="transmembrane region" description="Helical" evidence="7">
    <location>
        <begin position="59"/>
        <end position="79"/>
    </location>
</feature>